<dbReference type="Gene3D" id="1.10.357.10">
    <property type="entry name" value="Tetracycline Repressor, domain 2"/>
    <property type="match status" value="1"/>
</dbReference>
<evidence type="ECO:0000259" key="3">
    <source>
        <dbReference type="PROSITE" id="PS50977"/>
    </source>
</evidence>
<reference evidence="4" key="1">
    <citation type="submission" date="2022-12" db="EMBL/GenBank/DDBJ databases">
        <authorList>
            <person name="Ruckert C."/>
            <person name="Busche T."/>
            <person name="Kalinowski J."/>
            <person name="Wittmann C."/>
        </authorList>
    </citation>
    <scope>NUCLEOTIDE SEQUENCE</scope>
    <source>
        <strain evidence="4">DSM 40467</strain>
    </source>
</reference>
<dbReference type="EMBL" id="CP114413">
    <property type="protein sequence ID" value="WAZ26660.1"/>
    <property type="molecule type" value="Genomic_DNA"/>
</dbReference>
<dbReference type="InterPro" id="IPR009057">
    <property type="entry name" value="Homeodomain-like_sf"/>
</dbReference>
<dbReference type="Pfam" id="PF00440">
    <property type="entry name" value="TetR_N"/>
    <property type="match status" value="1"/>
</dbReference>
<dbReference type="Proteomes" id="UP001164439">
    <property type="component" value="Chromosome"/>
</dbReference>
<sequence>MTGSQRQRLLYAMTVVVAEKGYLATTVADVTSRAGVSRKTFYALFADKEECFIAAAEASRELTIKCLKASFAQSSEQSLAPVATLRASIRAYLRLVAEEPEFAKAFFLETASAGGRAREHQDACRSWFAESMRVWRTRLPEYRRVPHANYLAAADATHEALCRCLRQGSIDEVPSLEDAVLHICFALLGVADPMEDEPEHA</sequence>
<dbReference type="PANTHER" id="PTHR43479:SF11">
    <property type="entry name" value="ACREF_ENVCD OPERON REPRESSOR-RELATED"/>
    <property type="match status" value="1"/>
</dbReference>
<dbReference type="RefSeq" id="WP_269664146.1">
    <property type="nucleotide sequence ID" value="NZ_CP114413.1"/>
</dbReference>
<dbReference type="InterPro" id="IPR050624">
    <property type="entry name" value="HTH-type_Tx_Regulator"/>
</dbReference>
<dbReference type="InterPro" id="IPR001647">
    <property type="entry name" value="HTH_TetR"/>
</dbReference>
<evidence type="ECO:0000313" key="4">
    <source>
        <dbReference type="EMBL" id="WAZ26660.1"/>
    </source>
</evidence>
<feature type="DNA-binding region" description="H-T-H motif" evidence="2">
    <location>
        <begin position="26"/>
        <end position="45"/>
    </location>
</feature>
<evidence type="ECO:0000256" key="1">
    <source>
        <dbReference type="ARBA" id="ARBA00023125"/>
    </source>
</evidence>
<protein>
    <submittedName>
        <fullName evidence="4">TetR/AcrR family transcriptional regulator</fullName>
    </submittedName>
</protein>
<keyword evidence="5" id="KW-1185">Reference proteome</keyword>
<dbReference type="PANTHER" id="PTHR43479">
    <property type="entry name" value="ACREF/ENVCD OPERON REPRESSOR-RELATED"/>
    <property type="match status" value="1"/>
</dbReference>
<evidence type="ECO:0000313" key="5">
    <source>
        <dbReference type="Proteomes" id="UP001164439"/>
    </source>
</evidence>
<gene>
    <name evidence="4" type="ORF">STRCI_008267</name>
</gene>
<dbReference type="InterPro" id="IPR036271">
    <property type="entry name" value="Tet_transcr_reg_TetR-rel_C_sf"/>
</dbReference>
<dbReference type="PROSITE" id="PS50977">
    <property type="entry name" value="HTH_TETR_2"/>
    <property type="match status" value="1"/>
</dbReference>
<keyword evidence="1 2" id="KW-0238">DNA-binding</keyword>
<name>A0ABY7KST7_9ACTN</name>
<dbReference type="SUPFAM" id="SSF46689">
    <property type="entry name" value="Homeodomain-like"/>
    <property type="match status" value="1"/>
</dbReference>
<feature type="domain" description="HTH tetR-type" evidence="3">
    <location>
        <begin position="3"/>
        <end position="63"/>
    </location>
</feature>
<proteinExistence type="predicted"/>
<dbReference type="SUPFAM" id="SSF48498">
    <property type="entry name" value="Tetracyclin repressor-like, C-terminal domain"/>
    <property type="match status" value="1"/>
</dbReference>
<organism evidence="4 5">
    <name type="scientific">Streptomyces cinnabarinus</name>
    <dbReference type="NCBI Taxonomy" id="67287"/>
    <lineage>
        <taxon>Bacteria</taxon>
        <taxon>Bacillati</taxon>
        <taxon>Actinomycetota</taxon>
        <taxon>Actinomycetes</taxon>
        <taxon>Kitasatosporales</taxon>
        <taxon>Streptomycetaceae</taxon>
        <taxon>Streptomyces</taxon>
    </lineage>
</organism>
<evidence type="ECO:0000256" key="2">
    <source>
        <dbReference type="PROSITE-ProRule" id="PRU00335"/>
    </source>
</evidence>
<accession>A0ABY7KST7</accession>